<comment type="caution">
    <text evidence="2">The sequence shown here is derived from an EMBL/GenBank/DDBJ whole genome shotgun (WGS) entry which is preliminary data.</text>
</comment>
<dbReference type="AlphaFoldDB" id="A0A7C9F4F6"/>
<keyword evidence="1" id="KW-0812">Transmembrane</keyword>
<reference evidence="2 3" key="1">
    <citation type="submission" date="2019-10" db="EMBL/GenBank/DDBJ databases">
        <title>Draft Genome Sequence of Cytophagaceae sp. SJW1-29.</title>
        <authorList>
            <person name="Choi A."/>
        </authorList>
    </citation>
    <scope>NUCLEOTIDE SEQUENCE [LARGE SCALE GENOMIC DNA]</scope>
    <source>
        <strain evidence="2 3">SJW1-29</strain>
    </source>
</reference>
<dbReference type="EMBL" id="WHLY01000002">
    <property type="protein sequence ID" value="MPR35025.1"/>
    <property type="molecule type" value="Genomic_DNA"/>
</dbReference>
<sequence length="140" mass="15780">MKKNWSDQELQDLFENDPQAFADLARTNQEAQMYALLFATFPKLDAVQVPSTLSERVLAQLEVQEAKAKKWQNRLLWGGIGLTILLGLTISWMLSPEMAKSFQAISGYLPFVAAAVLAFFGLEFLDQKLIWGKAEDVLLE</sequence>
<organism evidence="2 3">
    <name type="scientific">Salmonirosea aquatica</name>
    <dbReference type="NCBI Taxonomy" id="2654236"/>
    <lineage>
        <taxon>Bacteria</taxon>
        <taxon>Pseudomonadati</taxon>
        <taxon>Bacteroidota</taxon>
        <taxon>Cytophagia</taxon>
        <taxon>Cytophagales</taxon>
        <taxon>Spirosomataceae</taxon>
        <taxon>Salmonirosea</taxon>
    </lineage>
</organism>
<keyword evidence="3" id="KW-1185">Reference proteome</keyword>
<dbReference type="RefSeq" id="WP_152761728.1">
    <property type="nucleotide sequence ID" value="NZ_WHLY01000002.1"/>
</dbReference>
<proteinExistence type="predicted"/>
<keyword evidence="1" id="KW-0472">Membrane</keyword>
<evidence type="ECO:0000313" key="3">
    <source>
        <dbReference type="Proteomes" id="UP000479293"/>
    </source>
</evidence>
<name>A0A7C9F4F6_9BACT</name>
<gene>
    <name evidence="2" type="ORF">GBK04_17110</name>
</gene>
<accession>A0A7C9F4F6</accession>
<keyword evidence="1" id="KW-1133">Transmembrane helix</keyword>
<evidence type="ECO:0000313" key="2">
    <source>
        <dbReference type="EMBL" id="MPR35025.1"/>
    </source>
</evidence>
<protein>
    <submittedName>
        <fullName evidence="2">Uncharacterized protein</fullName>
    </submittedName>
</protein>
<dbReference type="Proteomes" id="UP000479293">
    <property type="component" value="Unassembled WGS sequence"/>
</dbReference>
<feature type="transmembrane region" description="Helical" evidence="1">
    <location>
        <begin position="75"/>
        <end position="95"/>
    </location>
</feature>
<evidence type="ECO:0000256" key="1">
    <source>
        <dbReference type="SAM" id="Phobius"/>
    </source>
</evidence>
<feature type="transmembrane region" description="Helical" evidence="1">
    <location>
        <begin position="107"/>
        <end position="125"/>
    </location>
</feature>